<dbReference type="EMBL" id="JANPWB010000007">
    <property type="protein sequence ID" value="KAJ1168048.1"/>
    <property type="molecule type" value="Genomic_DNA"/>
</dbReference>
<gene>
    <name evidence="1" type="ORF">NDU88_000003</name>
</gene>
<comment type="caution">
    <text evidence="1">The sequence shown here is derived from an EMBL/GenBank/DDBJ whole genome shotgun (WGS) entry which is preliminary data.</text>
</comment>
<dbReference type="AlphaFoldDB" id="A0AAV7SV97"/>
<keyword evidence="2" id="KW-1185">Reference proteome</keyword>
<feature type="non-terminal residue" evidence="1">
    <location>
        <position position="105"/>
    </location>
</feature>
<proteinExistence type="predicted"/>
<evidence type="ECO:0000313" key="2">
    <source>
        <dbReference type="Proteomes" id="UP001066276"/>
    </source>
</evidence>
<protein>
    <submittedName>
        <fullName evidence="1">Uncharacterized protein</fullName>
    </submittedName>
</protein>
<sequence length="105" mass="11224">VEVSQKRGVKVLEQGLSMSLAAVENVRPARSLPGPQFCPPSSSTSAWSVSPLSLADMAPRSFQESGAILSTACDFTLPDLDPDLFQRYSPQANDLSSLPVDSRSK</sequence>
<organism evidence="1 2">
    <name type="scientific">Pleurodeles waltl</name>
    <name type="common">Iberian ribbed newt</name>
    <dbReference type="NCBI Taxonomy" id="8319"/>
    <lineage>
        <taxon>Eukaryota</taxon>
        <taxon>Metazoa</taxon>
        <taxon>Chordata</taxon>
        <taxon>Craniata</taxon>
        <taxon>Vertebrata</taxon>
        <taxon>Euteleostomi</taxon>
        <taxon>Amphibia</taxon>
        <taxon>Batrachia</taxon>
        <taxon>Caudata</taxon>
        <taxon>Salamandroidea</taxon>
        <taxon>Salamandridae</taxon>
        <taxon>Pleurodelinae</taxon>
        <taxon>Pleurodeles</taxon>
    </lineage>
</organism>
<dbReference type="Proteomes" id="UP001066276">
    <property type="component" value="Chromosome 4_1"/>
</dbReference>
<accession>A0AAV7SV97</accession>
<feature type="non-terminal residue" evidence="1">
    <location>
        <position position="1"/>
    </location>
</feature>
<reference evidence="1" key="1">
    <citation type="journal article" date="2022" name="bioRxiv">
        <title>Sequencing and chromosome-scale assembly of the giantPleurodeles waltlgenome.</title>
        <authorList>
            <person name="Brown T."/>
            <person name="Elewa A."/>
            <person name="Iarovenko S."/>
            <person name="Subramanian E."/>
            <person name="Araus A.J."/>
            <person name="Petzold A."/>
            <person name="Susuki M."/>
            <person name="Suzuki K.-i.T."/>
            <person name="Hayashi T."/>
            <person name="Toyoda A."/>
            <person name="Oliveira C."/>
            <person name="Osipova E."/>
            <person name="Leigh N.D."/>
            <person name="Simon A."/>
            <person name="Yun M.H."/>
        </authorList>
    </citation>
    <scope>NUCLEOTIDE SEQUENCE</scope>
    <source>
        <strain evidence="1">20211129_DDA</strain>
        <tissue evidence="1">Liver</tissue>
    </source>
</reference>
<name>A0AAV7SV97_PLEWA</name>
<evidence type="ECO:0000313" key="1">
    <source>
        <dbReference type="EMBL" id="KAJ1168048.1"/>
    </source>
</evidence>